<keyword evidence="6" id="KW-0175">Coiled coil</keyword>
<dbReference type="RefSeq" id="WP_346189977.1">
    <property type="nucleotide sequence ID" value="NZ_BAABRL010000015.1"/>
</dbReference>
<accession>A0ABP9V5Z6</accession>
<feature type="domain" description="Core-binding (CB)" evidence="8">
    <location>
        <begin position="80"/>
        <end position="163"/>
    </location>
</feature>
<evidence type="ECO:0000256" key="3">
    <source>
        <dbReference type="ARBA" id="ARBA00023125"/>
    </source>
</evidence>
<name>A0ABP9V5Z6_9BACT</name>
<evidence type="ECO:0000313" key="10">
    <source>
        <dbReference type="Proteomes" id="UP001424741"/>
    </source>
</evidence>
<proteinExistence type="inferred from homology"/>
<evidence type="ECO:0000256" key="4">
    <source>
        <dbReference type="ARBA" id="ARBA00023172"/>
    </source>
</evidence>
<feature type="domain" description="Tyr recombinase" evidence="7">
    <location>
        <begin position="189"/>
        <end position="380"/>
    </location>
</feature>
<dbReference type="PANTHER" id="PTHR30349">
    <property type="entry name" value="PHAGE INTEGRASE-RELATED"/>
    <property type="match status" value="1"/>
</dbReference>
<dbReference type="PROSITE" id="PS51900">
    <property type="entry name" value="CB"/>
    <property type="match status" value="1"/>
</dbReference>
<evidence type="ECO:0000313" key="9">
    <source>
        <dbReference type="EMBL" id="GAA5497470.1"/>
    </source>
</evidence>
<sequence length="386" mass="43665">MAFLFKQPGSKYWYAGWKDEHGKRVNRSTRVENKQGNRKRAQKVADGYEETAKNMKAARRVRETIADLHMQITGQELPTATVAQYCDQFLEMKKGESSKATQYHYQTIFNNFKDWLGDRANEDLNTIRQSDIAAFRNHLLTSVSEVTANKKMKGIRAMFKSAHNEGLVLEEPTAALKLTRKRGSTRNELEKRPFTLDELKLVLNEAHDEWQSMVMFGLYTGQRLGDLATLRWSNLDLQNEEVRLTTRKSNRRIVIPMAAPLLKHVMNLEPSTEPTGYIHPELAAQYEKSGSATLSNQFNSILARCGLREPVSHKSQDKGRDVARAKTVVSFHCLRATAVTLLHDAGIPAATVEEWVGHDSAEVHKAYVKIGKESLQKASKALPDIS</sequence>
<dbReference type="Pfam" id="PF00589">
    <property type="entry name" value="Phage_integrase"/>
    <property type="match status" value="1"/>
</dbReference>
<dbReference type="Gene3D" id="1.10.443.10">
    <property type="entry name" value="Intergrase catalytic core"/>
    <property type="match status" value="1"/>
</dbReference>
<dbReference type="SUPFAM" id="SSF56349">
    <property type="entry name" value="DNA breaking-rejoining enzymes"/>
    <property type="match status" value="1"/>
</dbReference>
<keyword evidence="2" id="KW-0229">DNA integration</keyword>
<feature type="coiled-coil region" evidence="6">
    <location>
        <begin position="31"/>
        <end position="58"/>
    </location>
</feature>
<evidence type="ECO:0000259" key="8">
    <source>
        <dbReference type="PROSITE" id="PS51900"/>
    </source>
</evidence>
<dbReference type="EMBL" id="BAABRL010000015">
    <property type="protein sequence ID" value="GAA5497470.1"/>
    <property type="molecule type" value="Genomic_DNA"/>
</dbReference>
<comment type="caution">
    <text evidence="9">The sequence shown here is derived from an EMBL/GenBank/DDBJ whole genome shotgun (WGS) entry which is preliminary data.</text>
</comment>
<comment type="similarity">
    <text evidence="1">Belongs to the 'phage' integrase family.</text>
</comment>
<keyword evidence="4" id="KW-0233">DNA recombination</keyword>
<keyword evidence="3 5" id="KW-0238">DNA-binding</keyword>
<gene>
    <name evidence="9" type="primary">xerC_3</name>
    <name evidence="9" type="ORF">Rhal01_03666</name>
</gene>
<dbReference type="InterPro" id="IPR013762">
    <property type="entry name" value="Integrase-like_cat_sf"/>
</dbReference>
<reference evidence="9 10" key="1">
    <citation type="submission" date="2024-02" db="EMBL/GenBank/DDBJ databases">
        <title>Rubritalea halochordaticola NBRC 107102.</title>
        <authorList>
            <person name="Ichikawa N."/>
            <person name="Katano-Makiyama Y."/>
            <person name="Hidaka K."/>
        </authorList>
    </citation>
    <scope>NUCLEOTIDE SEQUENCE [LARGE SCALE GENOMIC DNA]</scope>
    <source>
        <strain evidence="9 10">NBRC 107102</strain>
    </source>
</reference>
<evidence type="ECO:0000256" key="1">
    <source>
        <dbReference type="ARBA" id="ARBA00008857"/>
    </source>
</evidence>
<dbReference type="PANTHER" id="PTHR30349:SF41">
    <property type="entry name" value="INTEGRASE_RECOMBINASE PROTEIN MJ0367-RELATED"/>
    <property type="match status" value="1"/>
</dbReference>
<evidence type="ECO:0000259" key="7">
    <source>
        <dbReference type="PROSITE" id="PS51898"/>
    </source>
</evidence>
<dbReference type="InterPro" id="IPR044068">
    <property type="entry name" value="CB"/>
</dbReference>
<evidence type="ECO:0000256" key="6">
    <source>
        <dbReference type="SAM" id="Coils"/>
    </source>
</evidence>
<evidence type="ECO:0000256" key="2">
    <source>
        <dbReference type="ARBA" id="ARBA00022908"/>
    </source>
</evidence>
<dbReference type="InterPro" id="IPR010998">
    <property type="entry name" value="Integrase_recombinase_N"/>
</dbReference>
<dbReference type="Gene3D" id="1.10.150.130">
    <property type="match status" value="1"/>
</dbReference>
<organism evidence="9 10">
    <name type="scientific">Rubritalea halochordaticola</name>
    <dbReference type="NCBI Taxonomy" id="714537"/>
    <lineage>
        <taxon>Bacteria</taxon>
        <taxon>Pseudomonadati</taxon>
        <taxon>Verrucomicrobiota</taxon>
        <taxon>Verrucomicrobiia</taxon>
        <taxon>Verrucomicrobiales</taxon>
        <taxon>Rubritaleaceae</taxon>
        <taxon>Rubritalea</taxon>
    </lineage>
</organism>
<dbReference type="InterPro" id="IPR002104">
    <property type="entry name" value="Integrase_catalytic"/>
</dbReference>
<keyword evidence="10" id="KW-1185">Reference proteome</keyword>
<dbReference type="Proteomes" id="UP001424741">
    <property type="component" value="Unassembled WGS sequence"/>
</dbReference>
<dbReference type="InterPro" id="IPR025269">
    <property type="entry name" value="SAM-like_dom"/>
</dbReference>
<protein>
    <submittedName>
        <fullName evidence="9">Tyrosine recombinase XerC</fullName>
    </submittedName>
</protein>
<dbReference type="Pfam" id="PF13102">
    <property type="entry name" value="Phage_int_SAM_5"/>
    <property type="match status" value="1"/>
</dbReference>
<dbReference type="InterPro" id="IPR050090">
    <property type="entry name" value="Tyrosine_recombinase_XerCD"/>
</dbReference>
<dbReference type="PROSITE" id="PS51898">
    <property type="entry name" value="TYR_RECOMBINASE"/>
    <property type="match status" value="1"/>
</dbReference>
<evidence type="ECO:0000256" key="5">
    <source>
        <dbReference type="PROSITE-ProRule" id="PRU01248"/>
    </source>
</evidence>
<dbReference type="InterPro" id="IPR011010">
    <property type="entry name" value="DNA_brk_join_enz"/>
</dbReference>